<keyword evidence="1" id="KW-0732">Signal</keyword>
<protein>
    <submittedName>
        <fullName evidence="4">LamG domain-containing protein</fullName>
    </submittedName>
</protein>
<organism evidence="4 5">
    <name type="scientific">Paractinoplanes ovalisporus</name>
    <dbReference type="NCBI Taxonomy" id="2810368"/>
    <lineage>
        <taxon>Bacteria</taxon>
        <taxon>Bacillati</taxon>
        <taxon>Actinomycetota</taxon>
        <taxon>Actinomycetes</taxon>
        <taxon>Micromonosporales</taxon>
        <taxon>Micromonosporaceae</taxon>
        <taxon>Paractinoplanes</taxon>
    </lineage>
</organism>
<reference evidence="4 5" key="1">
    <citation type="submission" date="2021-01" db="EMBL/GenBank/DDBJ databases">
        <title>Actinoplanes sp. nov. LDG1-06 isolated from lichen.</title>
        <authorList>
            <person name="Saeng-In P."/>
            <person name="Phongsopitanun W."/>
            <person name="Kanchanasin P."/>
            <person name="Yuki M."/>
            <person name="Kudo T."/>
            <person name="Ohkuma M."/>
            <person name="Tanasupawat S."/>
        </authorList>
    </citation>
    <scope>NUCLEOTIDE SEQUENCE [LARGE SCALE GENOMIC DNA]</scope>
    <source>
        <strain evidence="4 5">LDG1-06</strain>
    </source>
</reference>
<sequence length="1156" mass="122307">MALGRSVRGHARGIGLVTGLFALLAGSVAVSPPAATAEPVPAGGEAIRQTETDAAAEAVRTGAPVEIGAFRGENRSVWANPDGTRTAEEHLRPVRTLRDKRWVPVDPTLVRAADGSIAPKASTVGLRLSGGGDAAMAELSAAGRSIEMSWGRDLPVPTLEGNSATYAEVLPGVDLVLNADVDGFSHVLVVKTAEAAALPELDNIVLPVRTEGVELRESAEGGVTAVDTAAGGTVFDALAPRMWDSGAEAPRGTSAMRALAEEPAESSREADVDVTVDSGALTLTPDQAMLSNPQTRFPVFIDPVWKGSSRSLWSMVSKGYNNEAYPKFDGKESEGVGECPVSSGTCANTQVKRLFFAIPTSAYAKKDILEADFRITLNHTADDSKAREVQLWTTKPITTATTWSNQPDWLAKQASASPTKTTHTCSGVTPNVEFNVFDAVKASADVSRGTTTFGLRAASETDDSYWKRFCSNASLQVRYNTKPSRPADGEVKQTPGGVCPQTASYVDTLPKLSAVMRDLDDSPSGTREKLRAEFRLWWTNNGVAGSKTFLTGENNSGAWFYYPMETVTGIPENVVINWQVRAKDTAGYGDYNSKVCKFILDRTSPAPPVITSVELTEEGQTFDGVGRYVTFLIKSASTDAIEYRWGLNQDPSPSNVVRPATGGGTSEVRVLISKPDTGWFSALAVDRASKTSAPISFDFVANQEVGKAEWRLKDAAGSTEAAAATGAVNAVARGGVQFGVPGPGGPADYAVALDGQSGSRLTGGAAVVDTSRSFSVSTWAKLADKNGDHVAVSMDGTGQAGFTLGYDKTLDAWSFAMPTTASRSLGTFRVTGGKPTVGEWVHLVGAFDHEKRSLTLYVNGASVATGARRSTPIAHGPVQLGSRLRTGGYGDTWNGSLGDVRIFDRIVVAADISMLFALVPQRLAYWQLNEGTETATTEIDGGPALALGGTPVFYRPADELAIPALVGDGHLQLDGVDDYAATSVPVAETGDSYTVTARVRLTSLDAERPMTVFAQSGTRTSAFRVRYAPGEDGEAGRFELVLPHADESSTDPDRRTTVSNLLPTSQDSGIFLAVVYDNFADEVRLYVDGQLVDESDAPFGHAWKSTGGFQLGRALVNGAYGEFLSGDIDDVRVYAGVAGATMVQLLGQPLNELPEA</sequence>
<keyword evidence="5" id="KW-1185">Reference proteome</keyword>
<dbReference type="RefSeq" id="WP_203380339.1">
    <property type="nucleotide sequence ID" value="NZ_JAENHP010000014.1"/>
</dbReference>
<dbReference type="Gene3D" id="2.60.120.200">
    <property type="match status" value="2"/>
</dbReference>
<evidence type="ECO:0000256" key="2">
    <source>
        <dbReference type="ARBA" id="ARBA00023157"/>
    </source>
</evidence>
<dbReference type="Proteomes" id="UP000632138">
    <property type="component" value="Unassembled WGS sequence"/>
</dbReference>
<dbReference type="SUPFAM" id="SSF49899">
    <property type="entry name" value="Concanavalin A-like lectins/glucanases"/>
    <property type="match status" value="2"/>
</dbReference>
<accession>A0ABS2AKN1</accession>
<dbReference type="SMART" id="SM00560">
    <property type="entry name" value="LamGL"/>
    <property type="match status" value="2"/>
</dbReference>
<dbReference type="InterPro" id="IPR006558">
    <property type="entry name" value="LamG-like"/>
</dbReference>
<evidence type="ECO:0000259" key="3">
    <source>
        <dbReference type="SMART" id="SM00560"/>
    </source>
</evidence>
<dbReference type="EMBL" id="JAENHP010000014">
    <property type="protein sequence ID" value="MBM2620356.1"/>
    <property type="molecule type" value="Genomic_DNA"/>
</dbReference>
<evidence type="ECO:0000256" key="1">
    <source>
        <dbReference type="ARBA" id="ARBA00022729"/>
    </source>
</evidence>
<dbReference type="InterPro" id="IPR042837">
    <property type="entry name" value="PTX3"/>
</dbReference>
<feature type="domain" description="LamG-like jellyroll fold" evidence="3">
    <location>
        <begin position="991"/>
        <end position="1141"/>
    </location>
</feature>
<keyword evidence="2" id="KW-1015">Disulfide bond</keyword>
<dbReference type="PANTHER" id="PTHR46943">
    <property type="entry name" value="PENTRAXIN-RELATED PROTEIN PTX3"/>
    <property type="match status" value="1"/>
</dbReference>
<evidence type="ECO:0000313" key="5">
    <source>
        <dbReference type="Proteomes" id="UP000632138"/>
    </source>
</evidence>
<feature type="domain" description="LamG-like jellyroll fold" evidence="3">
    <location>
        <begin position="772"/>
        <end position="910"/>
    </location>
</feature>
<name>A0ABS2AKN1_9ACTN</name>
<dbReference type="PANTHER" id="PTHR46943:SF1">
    <property type="entry name" value="PENTRAXIN-RELATED PROTEIN PTX3"/>
    <property type="match status" value="1"/>
</dbReference>
<dbReference type="NCBIfam" id="NF033679">
    <property type="entry name" value="DNRLRE_dom"/>
    <property type="match status" value="1"/>
</dbReference>
<dbReference type="InterPro" id="IPR013320">
    <property type="entry name" value="ConA-like_dom_sf"/>
</dbReference>
<comment type="caution">
    <text evidence="4">The sequence shown here is derived from an EMBL/GenBank/DDBJ whole genome shotgun (WGS) entry which is preliminary data.</text>
</comment>
<evidence type="ECO:0000313" key="4">
    <source>
        <dbReference type="EMBL" id="MBM2620356.1"/>
    </source>
</evidence>
<proteinExistence type="predicted"/>
<dbReference type="Pfam" id="PF13385">
    <property type="entry name" value="Laminin_G_3"/>
    <property type="match status" value="2"/>
</dbReference>
<gene>
    <name evidence="4" type="ORF">JIG36_33080</name>
</gene>